<sequence length="191" mass="20510">MARKVPDGPAWVTRRPARSGATGDGKGGTRVLLGGDTLRYSDDRGTTFHPGSVEVPDGPWSVDAYSKDDDDGFRTIKYRTGRAWDGWDQDPYVPAPGTDTEGPWNITAFAQHDGVLFAAMAGGGDMDRIRRGEINFRPRRQGVLRSLDHGTTWHDHSGNLPDLGVTALAVGTASGHLYAGLDGGSVHRLAL</sequence>
<comment type="caution">
    <text evidence="2">The sequence shown here is derived from an EMBL/GenBank/DDBJ whole genome shotgun (WGS) entry which is preliminary data.</text>
</comment>
<name>A0AA41Q617_9ACTN</name>
<dbReference type="SUPFAM" id="SSF50939">
    <property type="entry name" value="Sialidases"/>
    <property type="match status" value="1"/>
</dbReference>
<evidence type="ECO:0000313" key="2">
    <source>
        <dbReference type="EMBL" id="MCF2532255.1"/>
    </source>
</evidence>
<accession>A0AA41Q617</accession>
<dbReference type="EMBL" id="JAKFHA010000031">
    <property type="protein sequence ID" value="MCF2532255.1"/>
    <property type="molecule type" value="Genomic_DNA"/>
</dbReference>
<dbReference type="AlphaFoldDB" id="A0AA41Q617"/>
<proteinExistence type="predicted"/>
<evidence type="ECO:0000313" key="3">
    <source>
        <dbReference type="Proteomes" id="UP001165378"/>
    </source>
</evidence>
<dbReference type="InterPro" id="IPR036278">
    <property type="entry name" value="Sialidase_sf"/>
</dbReference>
<dbReference type="RefSeq" id="WP_235057031.1">
    <property type="nucleotide sequence ID" value="NZ_JAKFHA010000031.1"/>
</dbReference>
<gene>
    <name evidence="2" type="ORF">LZ495_34260</name>
</gene>
<dbReference type="Proteomes" id="UP001165378">
    <property type="component" value="Unassembled WGS sequence"/>
</dbReference>
<organism evidence="2 3">
    <name type="scientific">Yinghuangia soli</name>
    <dbReference type="NCBI Taxonomy" id="2908204"/>
    <lineage>
        <taxon>Bacteria</taxon>
        <taxon>Bacillati</taxon>
        <taxon>Actinomycetota</taxon>
        <taxon>Actinomycetes</taxon>
        <taxon>Kitasatosporales</taxon>
        <taxon>Streptomycetaceae</taxon>
        <taxon>Yinghuangia</taxon>
    </lineage>
</organism>
<keyword evidence="3" id="KW-1185">Reference proteome</keyword>
<protein>
    <submittedName>
        <fullName evidence="2">Uncharacterized protein</fullName>
    </submittedName>
</protein>
<evidence type="ECO:0000256" key="1">
    <source>
        <dbReference type="SAM" id="MobiDB-lite"/>
    </source>
</evidence>
<feature type="region of interest" description="Disordered" evidence="1">
    <location>
        <begin position="1"/>
        <end position="33"/>
    </location>
</feature>
<reference evidence="2" key="1">
    <citation type="submission" date="2022-01" db="EMBL/GenBank/DDBJ databases">
        <title>Genome-Based Taxonomic Classification of the Phylum Actinobacteria.</title>
        <authorList>
            <person name="Gao Y."/>
        </authorList>
    </citation>
    <scope>NUCLEOTIDE SEQUENCE</scope>
    <source>
        <strain evidence="2">KLBMP 8922</strain>
    </source>
</reference>